<evidence type="ECO:0000256" key="4">
    <source>
        <dbReference type="ARBA" id="ARBA00022989"/>
    </source>
</evidence>
<dbReference type="InterPro" id="IPR051790">
    <property type="entry name" value="Cytochrome_c-biogenesis_DsbD"/>
</dbReference>
<feature type="transmembrane region" description="Helical" evidence="6">
    <location>
        <begin position="158"/>
        <end position="184"/>
    </location>
</feature>
<feature type="transmembrane region" description="Helical" evidence="6">
    <location>
        <begin position="196"/>
        <end position="217"/>
    </location>
</feature>
<keyword evidence="4 6" id="KW-1133">Transmembrane helix</keyword>
<evidence type="ECO:0000256" key="6">
    <source>
        <dbReference type="SAM" id="Phobius"/>
    </source>
</evidence>
<feature type="transmembrane region" description="Helical" evidence="6">
    <location>
        <begin position="254"/>
        <end position="272"/>
    </location>
</feature>
<reference evidence="8 9" key="1">
    <citation type="submission" date="2024-10" db="EMBL/GenBank/DDBJ databases">
        <title>The Natural Products Discovery Center: Release of the First 8490 Sequenced Strains for Exploring Actinobacteria Biosynthetic Diversity.</title>
        <authorList>
            <person name="Kalkreuter E."/>
            <person name="Kautsar S.A."/>
            <person name="Yang D."/>
            <person name="Bader C.D."/>
            <person name="Teijaro C.N."/>
            <person name="Fluegel L."/>
            <person name="Davis C.M."/>
            <person name="Simpson J.R."/>
            <person name="Lauterbach L."/>
            <person name="Steele A.D."/>
            <person name="Gui C."/>
            <person name="Meng S."/>
            <person name="Li G."/>
            <person name="Viehrig K."/>
            <person name="Ye F."/>
            <person name="Su P."/>
            <person name="Kiefer A.F."/>
            <person name="Nichols A."/>
            <person name="Cepeda A.J."/>
            <person name="Yan W."/>
            <person name="Fan B."/>
            <person name="Jiang Y."/>
            <person name="Adhikari A."/>
            <person name="Zheng C.-J."/>
            <person name="Schuster L."/>
            <person name="Cowan T.M."/>
            <person name="Smanski M.J."/>
            <person name="Chevrette M.G."/>
            <person name="De Carvalho L.P.S."/>
            <person name="Shen B."/>
        </authorList>
    </citation>
    <scope>NUCLEOTIDE SEQUENCE [LARGE SCALE GENOMIC DNA]</scope>
    <source>
        <strain evidence="8 9">NPDC049503</strain>
    </source>
</reference>
<feature type="transmembrane region" description="Helical" evidence="6">
    <location>
        <begin position="6"/>
        <end position="31"/>
    </location>
</feature>
<protein>
    <submittedName>
        <fullName evidence="8">Cytochrome c biogenesis CcdA family protein</fullName>
    </submittedName>
</protein>
<keyword evidence="5 6" id="KW-0472">Membrane</keyword>
<sequence length="281" mass="28556">MSADLPLALALAAGLVAAFNPCGFAMLPAYLTLLISDEGPSRSGPVRRALGLSAAMTAGFVTVFGLFGLVITPLAVSVGRYLPWVTVVIGVALLGLGVWLLSGRELLVRTPGLATGRVTASPISLYGYGLSYAVASLSCTAGPFLAITSAALTSDGVLGGMAVFVAYGAGMGLVVALLSLAVALARAAAVARLRRLLPYVSRISGALLVLAGAYVAYYGWYELRVFSGAATEDPVIGAATAVQGAVTGWLQSVGVTWIALALAVLVAVTLGLRRLRSAGRD</sequence>
<dbReference type="PANTHER" id="PTHR31272">
    <property type="entry name" value="CYTOCHROME C-TYPE BIOGENESIS PROTEIN HI_1454-RELATED"/>
    <property type="match status" value="1"/>
</dbReference>
<evidence type="ECO:0000256" key="2">
    <source>
        <dbReference type="ARBA" id="ARBA00006143"/>
    </source>
</evidence>
<evidence type="ECO:0000256" key="3">
    <source>
        <dbReference type="ARBA" id="ARBA00022692"/>
    </source>
</evidence>
<keyword evidence="9" id="KW-1185">Reference proteome</keyword>
<dbReference type="RefSeq" id="WP_397020420.1">
    <property type="nucleotide sequence ID" value="NZ_JBITMB010000003.1"/>
</dbReference>
<keyword evidence="3 6" id="KW-0812">Transmembrane</keyword>
<accession>A0ABW8A1I0</accession>
<name>A0ABW8A1I0_9ACTN</name>
<feature type="transmembrane region" description="Helical" evidence="6">
    <location>
        <begin position="52"/>
        <end position="75"/>
    </location>
</feature>
<evidence type="ECO:0000313" key="9">
    <source>
        <dbReference type="Proteomes" id="UP001612928"/>
    </source>
</evidence>
<comment type="similarity">
    <text evidence="2">Belongs to the DsbD family.</text>
</comment>
<dbReference type="EMBL" id="JBITMB010000003">
    <property type="protein sequence ID" value="MFI7440643.1"/>
    <property type="molecule type" value="Genomic_DNA"/>
</dbReference>
<organism evidence="8 9">
    <name type="scientific">Nonomuraea indica</name>
    <dbReference type="NCBI Taxonomy" id="1581193"/>
    <lineage>
        <taxon>Bacteria</taxon>
        <taxon>Bacillati</taxon>
        <taxon>Actinomycetota</taxon>
        <taxon>Actinomycetes</taxon>
        <taxon>Streptosporangiales</taxon>
        <taxon>Streptosporangiaceae</taxon>
        <taxon>Nonomuraea</taxon>
    </lineage>
</organism>
<evidence type="ECO:0000259" key="7">
    <source>
        <dbReference type="Pfam" id="PF02683"/>
    </source>
</evidence>
<comment type="caution">
    <text evidence="8">The sequence shown here is derived from an EMBL/GenBank/DDBJ whole genome shotgun (WGS) entry which is preliminary data.</text>
</comment>
<gene>
    <name evidence="8" type="ORF">ACIBP5_11865</name>
</gene>
<feature type="transmembrane region" description="Helical" evidence="6">
    <location>
        <begin position="123"/>
        <end position="146"/>
    </location>
</feature>
<evidence type="ECO:0000256" key="1">
    <source>
        <dbReference type="ARBA" id="ARBA00004141"/>
    </source>
</evidence>
<evidence type="ECO:0000256" key="5">
    <source>
        <dbReference type="ARBA" id="ARBA00023136"/>
    </source>
</evidence>
<evidence type="ECO:0000313" key="8">
    <source>
        <dbReference type="EMBL" id="MFI7440643.1"/>
    </source>
</evidence>
<dbReference type="Proteomes" id="UP001612928">
    <property type="component" value="Unassembled WGS sequence"/>
</dbReference>
<feature type="domain" description="Cytochrome C biogenesis protein transmembrane" evidence="7">
    <location>
        <begin position="7"/>
        <end position="182"/>
    </location>
</feature>
<dbReference type="Pfam" id="PF02683">
    <property type="entry name" value="DsbD_TM"/>
    <property type="match status" value="1"/>
</dbReference>
<feature type="transmembrane region" description="Helical" evidence="6">
    <location>
        <begin position="81"/>
        <end position="102"/>
    </location>
</feature>
<dbReference type="PANTHER" id="PTHR31272:SF4">
    <property type="entry name" value="CYTOCHROME C-TYPE BIOGENESIS PROTEIN HI_1454-RELATED"/>
    <property type="match status" value="1"/>
</dbReference>
<dbReference type="InterPro" id="IPR003834">
    <property type="entry name" value="Cyt_c_assmbl_TM_dom"/>
</dbReference>
<proteinExistence type="inferred from homology"/>
<comment type="subcellular location">
    <subcellularLocation>
        <location evidence="1">Membrane</location>
        <topology evidence="1">Multi-pass membrane protein</topology>
    </subcellularLocation>
</comment>